<dbReference type="EMBL" id="BMAO01032231">
    <property type="protein sequence ID" value="GFQ80662.1"/>
    <property type="molecule type" value="Genomic_DNA"/>
</dbReference>
<accession>A0A8X6FHZ4</accession>
<dbReference type="Proteomes" id="UP000887116">
    <property type="component" value="Unassembled WGS sequence"/>
</dbReference>
<dbReference type="OrthoDB" id="6435463at2759"/>
<evidence type="ECO:0000313" key="2">
    <source>
        <dbReference type="Proteomes" id="UP000887116"/>
    </source>
</evidence>
<proteinExistence type="predicted"/>
<name>A0A8X6FHZ4_TRICU</name>
<dbReference type="AlphaFoldDB" id="A0A8X6FHZ4"/>
<gene>
    <name evidence="1" type="ORF">TNCT_137261</name>
</gene>
<protein>
    <recommendedName>
        <fullName evidence="3">DUF4200 domain-containing protein</fullName>
    </recommendedName>
</protein>
<evidence type="ECO:0000313" key="1">
    <source>
        <dbReference type="EMBL" id="GFQ80662.1"/>
    </source>
</evidence>
<comment type="caution">
    <text evidence="1">The sequence shown here is derived from an EMBL/GenBank/DDBJ whole genome shotgun (WGS) entry which is preliminary data.</text>
</comment>
<evidence type="ECO:0008006" key="3">
    <source>
        <dbReference type="Google" id="ProtNLM"/>
    </source>
</evidence>
<sequence length="309" mass="36737">MFNKQDLYSLLDLHTVTAYSKDQDLENTEGKSLPVKTIPLPVILSNSCEIAEKYDDYLRMLCKEHPSIMRNLRNEKRFIQERKAILSSLIQKIKLDVKDMQAAARQLDSLYDKEKEFQLQKEKEIFELEALLQASYERKNILLSFISKFSTAKTFLNSLATSNKFLNVTSLVQYYLILEALNEHFIQLEMKRMQEMKIVEDIHSQLKILLKEHQFEWMEREKRYKELIIQQEKVKNSNSRLKQTSNSFLNSQSQEQENWEYIKRWTTGICRKISVYKDYSGHSKDFSKQLDEIYDFVEASKKILKRGNI</sequence>
<reference evidence="1" key="1">
    <citation type="submission" date="2020-07" db="EMBL/GenBank/DDBJ databases">
        <title>Multicomponent nature underlies the extraordinary mechanical properties of spider dragline silk.</title>
        <authorList>
            <person name="Kono N."/>
            <person name="Nakamura H."/>
            <person name="Mori M."/>
            <person name="Yoshida Y."/>
            <person name="Ohtoshi R."/>
            <person name="Malay A.D."/>
            <person name="Moran D.A.P."/>
            <person name="Tomita M."/>
            <person name="Numata K."/>
            <person name="Arakawa K."/>
        </authorList>
    </citation>
    <scope>NUCLEOTIDE SEQUENCE</scope>
</reference>
<keyword evidence="2" id="KW-1185">Reference proteome</keyword>
<organism evidence="1 2">
    <name type="scientific">Trichonephila clavata</name>
    <name type="common">Joro spider</name>
    <name type="synonym">Nephila clavata</name>
    <dbReference type="NCBI Taxonomy" id="2740835"/>
    <lineage>
        <taxon>Eukaryota</taxon>
        <taxon>Metazoa</taxon>
        <taxon>Ecdysozoa</taxon>
        <taxon>Arthropoda</taxon>
        <taxon>Chelicerata</taxon>
        <taxon>Arachnida</taxon>
        <taxon>Araneae</taxon>
        <taxon>Araneomorphae</taxon>
        <taxon>Entelegynae</taxon>
        <taxon>Araneoidea</taxon>
        <taxon>Nephilidae</taxon>
        <taxon>Trichonephila</taxon>
    </lineage>
</organism>